<evidence type="ECO:0000256" key="7">
    <source>
        <dbReference type="ARBA" id="ARBA00023136"/>
    </source>
</evidence>
<comment type="caution">
    <text evidence="9">The sequence shown here is derived from an EMBL/GenBank/DDBJ whole genome shotgun (WGS) entry which is preliminary data.</text>
</comment>
<keyword evidence="3" id="KW-0813">Transport</keyword>
<evidence type="ECO:0000256" key="5">
    <source>
        <dbReference type="ARBA" id="ARBA00022741"/>
    </source>
</evidence>
<feature type="domain" description="ABC transporter" evidence="8">
    <location>
        <begin position="5"/>
        <end position="254"/>
    </location>
</feature>
<dbReference type="PANTHER" id="PTHR43297:SF2">
    <property type="entry name" value="DIPEPTIDE TRANSPORT ATP-BINDING PROTEIN DPPD"/>
    <property type="match status" value="1"/>
</dbReference>
<dbReference type="InterPro" id="IPR003593">
    <property type="entry name" value="AAA+_ATPase"/>
</dbReference>
<evidence type="ECO:0000256" key="4">
    <source>
        <dbReference type="ARBA" id="ARBA00022475"/>
    </source>
</evidence>
<reference evidence="9 10" key="1">
    <citation type="submission" date="2015-01" db="EMBL/GenBank/DDBJ databases">
        <authorList>
            <person name="Filippidou S."/>
            <person name="Jeanneret N."/>
            <person name="Russel-Delif L."/>
            <person name="Junier T."/>
            <person name="Wunderlin T."/>
            <person name="Molina V."/>
            <person name="Johnson S.L."/>
            <person name="Davenport K.W."/>
            <person name="Chain P.S."/>
            <person name="Dorador C."/>
            <person name="Junier P."/>
        </authorList>
    </citation>
    <scope>NUCLEOTIDE SEQUENCE [LARGE SCALE GENOMIC DNA]</scope>
    <source>
        <strain evidence="9 10">Et7/4</strain>
    </source>
</reference>
<evidence type="ECO:0000256" key="1">
    <source>
        <dbReference type="ARBA" id="ARBA00004202"/>
    </source>
</evidence>
<dbReference type="GO" id="GO:0005886">
    <property type="term" value="C:plasma membrane"/>
    <property type="evidence" value="ECO:0007669"/>
    <property type="project" value="UniProtKB-SubCell"/>
</dbReference>
<dbReference type="PROSITE" id="PS50893">
    <property type="entry name" value="ABC_TRANSPORTER_2"/>
    <property type="match status" value="1"/>
</dbReference>
<dbReference type="NCBIfam" id="TIGR01727">
    <property type="entry name" value="oligo_HPY"/>
    <property type="match status" value="1"/>
</dbReference>
<dbReference type="PROSITE" id="PS00211">
    <property type="entry name" value="ABC_TRANSPORTER_1"/>
    <property type="match status" value="1"/>
</dbReference>
<evidence type="ECO:0000313" key="9">
    <source>
        <dbReference type="EMBL" id="KJE28925.1"/>
    </source>
</evidence>
<keyword evidence="7" id="KW-0472">Membrane</keyword>
<organism evidence="9 10">
    <name type="scientific">Geobacillus kaustophilus</name>
    <dbReference type="NCBI Taxonomy" id="1462"/>
    <lineage>
        <taxon>Bacteria</taxon>
        <taxon>Bacillati</taxon>
        <taxon>Bacillota</taxon>
        <taxon>Bacilli</taxon>
        <taxon>Bacillales</taxon>
        <taxon>Anoxybacillaceae</taxon>
        <taxon>Geobacillus</taxon>
        <taxon>Geobacillus thermoleovorans group</taxon>
    </lineage>
</organism>
<gene>
    <name evidence="9" type="ORF">LG52_1488</name>
</gene>
<dbReference type="GO" id="GO:0016887">
    <property type="term" value="F:ATP hydrolysis activity"/>
    <property type="evidence" value="ECO:0007669"/>
    <property type="project" value="InterPro"/>
</dbReference>
<evidence type="ECO:0000259" key="8">
    <source>
        <dbReference type="PROSITE" id="PS50893"/>
    </source>
</evidence>
<dbReference type="CDD" id="cd03257">
    <property type="entry name" value="ABC_NikE_OppD_transporters"/>
    <property type="match status" value="1"/>
</dbReference>
<comment type="subcellular location">
    <subcellularLocation>
        <location evidence="1">Cell membrane</location>
        <topology evidence="1">Peripheral membrane protein</topology>
    </subcellularLocation>
</comment>
<keyword evidence="4" id="KW-1003">Cell membrane</keyword>
<dbReference type="FunFam" id="3.40.50.300:FF:000016">
    <property type="entry name" value="Oligopeptide ABC transporter ATP-binding component"/>
    <property type="match status" value="1"/>
</dbReference>
<dbReference type="GO" id="GO:0015833">
    <property type="term" value="P:peptide transport"/>
    <property type="evidence" value="ECO:0007669"/>
    <property type="project" value="InterPro"/>
</dbReference>
<dbReference type="GO" id="GO:0005524">
    <property type="term" value="F:ATP binding"/>
    <property type="evidence" value="ECO:0007669"/>
    <property type="project" value="UniProtKB-KW"/>
</dbReference>
<keyword evidence="6" id="KW-0067">ATP-binding</keyword>
<dbReference type="PANTHER" id="PTHR43297">
    <property type="entry name" value="OLIGOPEPTIDE TRANSPORT ATP-BINDING PROTEIN APPD"/>
    <property type="match status" value="1"/>
</dbReference>
<name>A0A0D8BXR8_GEOKU</name>
<dbReference type="InterPro" id="IPR027417">
    <property type="entry name" value="P-loop_NTPase"/>
</dbReference>
<keyword evidence="5" id="KW-0547">Nucleotide-binding</keyword>
<evidence type="ECO:0000256" key="2">
    <source>
        <dbReference type="ARBA" id="ARBA00005417"/>
    </source>
</evidence>
<dbReference type="OrthoDB" id="9802264at2"/>
<dbReference type="RefSeq" id="WP_023633854.1">
    <property type="nucleotide sequence ID" value="NZ_JYBP01000003.1"/>
</dbReference>
<evidence type="ECO:0000256" key="6">
    <source>
        <dbReference type="ARBA" id="ARBA00022840"/>
    </source>
</evidence>
<dbReference type="SUPFAM" id="SSF52540">
    <property type="entry name" value="P-loop containing nucleoside triphosphate hydrolases"/>
    <property type="match status" value="1"/>
</dbReference>
<dbReference type="InterPro" id="IPR003439">
    <property type="entry name" value="ABC_transporter-like_ATP-bd"/>
</dbReference>
<dbReference type="AlphaFoldDB" id="A0A0D8BXR8"/>
<dbReference type="InterPro" id="IPR017871">
    <property type="entry name" value="ABC_transporter-like_CS"/>
</dbReference>
<comment type="similarity">
    <text evidence="2">Belongs to the ABC transporter superfamily.</text>
</comment>
<dbReference type="InterPro" id="IPR050388">
    <property type="entry name" value="ABC_Ni/Peptide_Import"/>
</dbReference>
<evidence type="ECO:0000256" key="3">
    <source>
        <dbReference type="ARBA" id="ARBA00022448"/>
    </source>
</evidence>
<dbReference type="Proteomes" id="UP000032522">
    <property type="component" value="Unassembled WGS sequence"/>
</dbReference>
<proteinExistence type="inferred from homology"/>
<protein>
    <recommendedName>
        <fullName evidence="8">ABC transporter domain-containing protein</fullName>
    </recommendedName>
</protein>
<dbReference type="Gene3D" id="3.40.50.300">
    <property type="entry name" value="P-loop containing nucleotide triphosphate hydrolases"/>
    <property type="match status" value="1"/>
</dbReference>
<dbReference type="Pfam" id="PF00005">
    <property type="entry name" value="ABC_tran"/>
    <property type="match status" value="1"/>
</dbReference>
<dbReference type="InterPro" id="IPR013563">
    <property type="entry name" value="Oligopep_ABC_C"/>
</dbReference>
<evidence type="ECO:0000313" key="10">
    <source>
        <dbReference type="Proteomes" id="UP000032522"/>
    </source>
</evidence>
<dbReference type="SMART" id="SM00382">
    <property type="entry name" value="AAA"/>
    <property type="match status" value="1"/>
</dbReference>
<dbReference type="Pfam" id="PF08352">
    <property type="entry name" value="oligo_HPY"/>
    <property type="match status" value="1"/>
</dbReference>
<dbReference type="EMBL" id="JYBP01000003">
    <property type="protein sequence ID" value="KJE28925.1"/>
    <property type="molecule type" value="Genomic_DNA"/>
</dbReference>
<accession>A0A0D8BXR8</accession>
<sequence>MGHLLEVEHLKVIFPIYGGEVQAVRDVSFYIDQGEVVAIVGESGSGKTVTVQTIMGLIPRKNIKEGKILFNGRDLTHLSKKDMRKLKGSEIGMVFQDPMTSLNPTMKIGKQIAEGMRKHQKLSKIEAKQKAVDLLRLVGIPNAEERYHQYPHEFSGGMRQRVVIAIALACNPKLLIADEPTTALDVTIQAQILHLMKELQQKMGTSIILITHDLGVVAEMAQRVIVMYGGTVVETGDVFDIFENSKHPYTWGLLQSIPNLHEKEKRRLVPIEGAPPDLFSPPKGCPFAPRCQYAMEICVKKSPQEFVISEGHTARCWLNDPRAPKVEPLVATGREQ</sequence>
<dbReference type="PATRIC" id="fig|1462.6.peg.1689"/>